<sequence>MTHLPHPFKMEKEGRLISLSHHESIRETKTWVGLTDPIKFLEHKVVYTYKTKTGKPKEAECVLWVKWIKE</sequence>
<proteinExistence type="predicted"/>
<evidence type="ECO:0000259" key="1">
    <source>
        <dbReference type="Pfam" id="PF23832"/>
    </source>
</evidence>
<protein>
    <recommendedName>
        <fullName evidence="1">DUF7202 domain-containing protein</fullName>
    </recommendedName>
</protein>
<accession>A0A2I6PFP6</accession>
<reference evidence="2 3" key="1">
    <citation type="submission" date="2017-12" db="EMBL/GenBank/DDBJ databases">
        <title>Complete genome sequence and characterization of bacteriophage phiP4-3 infecting Proteus pennea.</title>
        <authorList>
            <person name="He Y."/>
            <person name="Yang H."/>
        </authorList>
    </citation>
    <scope>NUCLEOTIDE SEQUENCE [LARGE SCALE GENOMIC DNA]</scope>
</reference>
<dbReference type="Pfam" id="PF23832">
    <property type="entry name" value="DUF7202"/>
    <property type="match status" value="1"/>
</dbReference>
<organism evidence="2 3">
    <name type="scientific">Proteus phage phiP4-3</name>
    <dbReference type="NCBI Taxonomy" id="2065203"/>
    <lineage>
        <taxon>Viruses</taxon>
        <taxon>Duplodnaviria</taxon>
        <taxon>Heunggongvirae</taxon>
        <taxon>Uroviricota</taxon>
        <taxon>Caudoviricetes</taxon>
        <taxon>Pantevenvirales</taxon>
        <taxon>Straboviridae</taxon>
        <taxon>Bragavirus</taxon>
        <taxon>Bragavirus p43</taxon>
    </lineage>
</organism>
<dbReference type="InterPro" id="IPR055626">
    <property type="entry name" value="DUF7202"/>
</dbReference>
<dbReference type="Proteomes" id="UP000240538">
    <property type="component" value="Segment"/>
</dbReference>
<dbReference type="EMBL" id="MG696114">
    <property type="protein sequence ID" value="AUM58534.1"/>
    <property type="molecule type" value="Genomic_DNA"/>
</dbReference>
<evidence type="ECO:0000313" key="3">
    <source>
        <dbReference type="Proteomes" id="UP000240538"/>
    </source>
</evidence>
<evidence type="ECO:0000313" key="2">
    <source>
        <dbReference type="EMBL" id="AUM58534.1"/>
    </source>
</evidence>
<keyword evidence="3" id="KW-1185">Reference proteome</keyword>
<name>A0A2I6PFP6_9CAUD</name>
<gene>
    <name evidence="2" type="ORF">phiP43_176</name>
</gene>
<feature type="domain" description="DUF7202" evidence="1">
    <location>
        <begin position="1"/>
        <end position="68"/>
    </location>
</feature>